<gene>
    <name evidence="1" type="ORF">B296_00037692</name>
</gene>
<name>A0A426X915_ENSVE</name>
<evidence type="ECO:0000313" key="2">
    <source>
        <dbReference type="Proteomes" id="UP000287651"/>
    </source>
</evidence>
<sequence>MAAIIGEKMEVTGGRNTSHGDVVVVGAGCPSRVRLSSVCYRRCLPRASHVLPSFRSRGPPPARAAGSVRCDGRETRLAWLHHADSPVSCWLVFYCDGDVHKERHFRSFSNGTLCSGDWRRSGGGRDRLQPPADSHAHLRYPPPLSPVPIHVVFAVSSLKCCRLHPRPVGKPFRHTSASSLAA</sequence>
<evidence type="ECO:0000313" key="1">
    <source>
        <dbReference type="EMBL" id="RRT35975.1"/>
    </source>
</evidence>
<dbReference type="EMBL" id="AMZH03024244">
    <property type="protein sequence ID" value="RRT35975.1"/>
    <property type="molecule type" value="Genomic_DNA"/>
</dbReference>
<proteinExistence type="predicted"/>
<organism evidence="1 2">
    <name type="scientific">Ensete ventricosum</name>
    <name type="common">Abyssinian banana</name>
    <name type="synonym">Musa ensete</name>
    <dbReference type="NCBI Taxonomy" id="4639"/>
    <lineage>
        <taxon>Eukaryota</taxon>
        <taxon>Viridiplantae</taxon>
        <taxon>Streptophyta</taxon>
        <taxon>Embryophyta</taxon>
        <taxon>Tracheophyta</taxon>
        <taxon>Spermatophyta</taxon>
        <taxon>Magnoliopsida</taxon>
        <taxon>Liliopsida</taxon>
        <taxon>Zingiberales</taxon>
        <taxon>Musaceae</taxon>
        <taxon>Ensete</taxon>
    </lineage>
</organism>
<dbReference type="Proteomes" id="UP000287651">
    <property type="component" value="Unassembled WGS sequence"/>
</dbReference>
<dbReference type="AlphaFoldDB" id="A0A426X915"/>
<comment type="caution">
    <text evidence="1">The sequence shown here is derived from an EMBL/GenBank/DDBJ whole genome shotgun (WGS) entry which is preliminary data.</text>
</comment>
<accession>A0A426X915</accession>
<protein>
    <submittedName>
        <fullName evidence="1">Uncharacterized protein</fullName>
    </submittedName>
</protein>
<reference evidence="1 2" key="1">
    <citation type="journal article" date="2014" name="Agronomy (Basel)">
        <title>A Draft Genome Sequence for Ensete ventricosum, the Drought-Tolerant Tree Against Hunger.</title>
        <authorList>
            <person name="Harrison J."/>
            <person name="Moore K.A."/>
            <person name="Paszkiewicz K."/>
            <person name="Jones T."/>
            <person name="Grant M."/>
            <person name="Ambacheew D."/>
            <person name="Muzemil S."/>
            <person name="Studholme D.J."/>
        </authorList>
    </citation>
    <scope>NUCLEOTIDE SEQUENCE [LARGE SCALE GENOMIC DNA]</scope>
</reference>